<dbReference type="PANTHER" id="PTHR31815">
    <property type="entry name" value="AGAP005329-PA"/>
    <property type="match status" value="1"/>
</dbReference>
<feature type="region of interest" description="Disordered" evidence="6">
    <location>
        <begin position="1"/>
        <end position="26"/>
    </location>
</feature>
<name>A0A8D8RNE3_9HEMI</name>
<feature type="transmembrane region" description="Helical" evidence="7">
    <location>
        <begin position="64"/>
        <end position="85"/>
    </location>
</feature>
<evidence type="ECO:0000256" key="6">
    <source>
        <dbReference type="SAM" id="MobiDB-lite"/>
    </source>
</evidence>
<dbReference type="PANTHER" id="PTHR31815:SF1">
    <property type="entry name" value="TRANSMEMBRANE PROTEIN 200C"/>
    <property type="match status" value="1"/>
</dbReference>
<feature type="region of interest" description="Disordered" evidence="6">
    <location>
        <begin position="148"/>
        <end position="190"/>
    </location>
</feature>
<comment type="subcellular location">
    <subcellularLocation>
        <location evidence="1">Membrane</location>
        <topology evidence="1">Multi-pass membrane protein</topology>
    </subcellularLocation>
</comment>
<dbReference type="EMBL" id="HBUF01173829">
    <property type="protein sequence ID" value="CAG6653495.1"/>
    <property type="molecule type" value="Transcribed_RNA"/>
</dbReference>
<evidence type="ECO:0000256" key="3">
    <source>
        <dbReference type="ARBA" id="ARBA00022692"/>
    </source>
</evidence>
<feature type="compositionally biased region" description="Polar residues" evidence="6">
    <location>
        <begin position="659"/>
        <end position="673"/>
    </location>
</feature>
<evidence type="ECO:0000256" key="7">
    <source>
        <dbReference type="SAM" id="Phobius"/>
    </source>
</evidence>
<feature type="compositionally biased region" description="Low complexity" evidence="6">
    <location>
        <begin position="729"/>
        <end position="747"/>
    </location>
</feature>
<feature type="compositionally biased region" description="Polar residues" evidence="6">
    <location>
        <begin position="583"/>
        <end position="597"/>
    </location>
</feature>
<feature type="compositionally biased region" description="Basic and acidic residues" evidence="6">
    <location>
        <begin position="717"/>
        <end position="727"/>
    </location>
</feature>
<feature type="compositionally biased region" description="Basic and acidic residues" evidence="6">
    <location>
        <begin position="634"/>
        <end position="655"/>
    </location>
</feature>
<comment type="similarity">
    <text evidence="2">Belongs to the TMEM200 family.</text>
</comment>
<dbReference type="GO" id="GO:0016020">
    <property type="term" value="C:membrane"/>
    <property type="evidence" value="ECO:0007669"/>
    <property type="project" value="UniProtKB-SubCell"/>
</dbReference>
<feature type="compositionally biased region" description="Low complexity" evidence="6">
    <location>
        <begin position="621"/>
        <end position="633"/>
    </location>
</feature>
<reference evidence="8" key="1">
    <citation type="submission" date="2021-05" db="EMBL/GenBank/DDBJ databases">
        <authorList>
            <person name="Alioto T."/>
            <person name="Alioto T."/>
            <person name="Gomez Garrido J."/>
        </authorList>
    </citation>
    <scope>NUCLEOTIDE SEQUENCE</scope>
</reference>
<feature type="compositionally biased region" description="Basic residues" evidence="6">
    <location>
        <begin position="315"/>
        <end position="326"/>
    </location>
</feature>
<keyword evidence="5 7" id="KW-0472">Membrane</keyword>
<evidence type="ECO:0000256" key="2">
    <source>
        <dbReference type="ARBA" id="ARBA00005308"/>
    </source>
</evidence>
<protein>
    <recommendedName>
        <fullName evidence="9">Transmembrane protein 200A</fullName>
    </recommendedName>
</protein>
<evidence type="ECO:0008006" key="9">
    <source>
        <dbReference type="Google" id="ProtNLM"/>
    </source>
</evidence>
<keyword evidence="4 7" id="KW-1133">Transmembrane helix</keyword>
<dbReference type="EMBL" id="HBUF01173827">
    <property type="protein sequence ID" value="CAG6653491.1"/>
    <property type="molecule type" value="Transcribed_RNA"/>
</dbReference>
<evidence type="ECO:0000256" key="4">
    <source>
        <dbReference type="ARBA" id="ARBA00022989"/>
    </source>
</evidence>
<evidence type="ECO:0000256" key="5">
    <source>
        <dbReference type="ARBA" id="ARBA00023136"/>
    </source>
</evidence>
<sequence length="801" mass="88107">MSQGALLGNQWRSNSNRSATSGGGASTVGVRCTALVGGVKTDSTQQWLNRSKLSKRCFWNACKALSFGLLLMVIGGSMATIGYYADSLSPKPVFRSNSTVRIKSKGFHLNNLSYAGPIVMGIGGFIVVAACVMTFEARDSAAKSILQRSHKPLTHMNTGSSIHRHKVSPNRTDSSRRHTGPGNQGGSPCADVNRRALTQAFIQFSKNLHQNSTLDKSLLSPNLSMGSTGGSGGLNKSPSAPNLADLAKVLGGSGPNSPKAVYRLSPRMIAGVEKTSRNSLHPLTGGCALLNPHILQRQAVSMDVPEYQDCFSPPRSRHMSRQCSHKGSKESMDSVVHGSQASMAMDIYLPNDCPVTLKIRDRTKRSDTARRHMLVRQTPIEDDDDPRCGKCNEHFRKSSKLDVRLCTKCGGDDVLFVPRKFTPKSSFDEYISRSQRGSTNDIPMKDQLAIMSHHKHKYTRSNTIEDSKIRRKSDSFYKRKSSGVAQEKVLKQKTNLSKSPTNSVRSFQEKRLSNLNLNNQFKNSNEHLKISNSKINEFKSSYGGTPTGSRNKLNSSQEFLKTSRDSAGDAYLSTNTDDEESVSDNSRMSPNHQYYRQTRNHSYDSRQSSTNTEEFVRHTGSSSRLSSRQSSRQSYDDRLRLEQTSRQSSLKEEFRGLSNPVTPSQQGVPQTGTKTEDQTCKPGTITPTGTLKVTTERTGEQQTKPNETNKTAASTSEHTKHSNEKQAESSCSANNSNLSNSESSQSSVAIKDPMEVNSSEVVMDIGDHTRQNSNPNIDFNSVSIEMIDEDDTMMPCTSSTT</sequence>
<organism evidence="8">
    <name type="scientific">Cacopsylla melanoneura</name>
    <dbReference type="NCBI Taxonomy" id="428564"/>
    <lineage>
        <taxon>Eukaryota</taxon>
        <taxon>Metazoa</taxon>
        <taxon>Ecdysozoa</taxon>
        <taxon>Arthropoda</taxon>
        <taxon>Hexapoda</taxon>
        <taxon>Insecta</taxon>
        <taxon>Pterygota</taxon>
        <taxon>Neoptera</taxon>
        <taxon>Paraneoptera</taxon>
        <taxon>Hemiptera</taxon>
        <taxon>Sternorrhyncha</taxon>
        <taxon>Psylloidea</taxon>
        <taxon>Psyllidae</taxon>
        <taxon>Psyllinae</taxon>
        <taxon>Cacopsylla</taxon>
    </lineage>
</organism>
<feature type="transmembrane region" description="Helical" evidence="7">
    <location>
        <begin position="114"/>
        <end position="135"/>
    </location>
</feature>
<evidence type="ECO:0000256" key="1">
    <source>
        <dbReference type="ARBA" id="ARBA00004141"/>
    </source>
</evidence>
<dbReference type="InterPro" id="IPR018787">
    <property type="entry name" value="DUF2371_TMEM200"/>
</dbReference>
<evidence type="ECO:0000313" key="8">
    <source>
        <dbReference type="EMBL" id="CAG6653491.1"/>
    </source>
</evidence>
<feature type="compositionally biased region" description="Polar residues" evidence="6">
    <location>
        <begin position="700"/>
        <end position="716"/>
    </location>
</feature>
<accession>A0A8D8RNE3</accession>
<feature type="region of interest" description="Disordered" evidence="6">
    <location>
        <begin position="560"/>
        <end position="751"/>
    </location>
</feature>
<feature type="region of interest" description="Disordered" evidence="6">
    <location>
        <begin position="312"/>
        <end position="331"/>
    </location>
</feature>
<proteinExistence type="inferred from homology"/>
<dbReference type="AlphaFoldDB" id="A0A8D8RNE3"/>
<keyword evidence="3 7" id="KW-0812">Transmembrane</keyword>